<dbReference type="InterPro" id="IPR036383">
    <property type="entry name" value="TSP1_rpt_sf"/>
</dbReference>
<dbReference type="InterPro" id="IPR001791">
    <property type="entry name" value="Laminin_G"/>
</dbReference>
<dbReference type="PANTHER" id="PTHR14949">
    <property type="entry name" value="EGF-LIKE-DOMAIN, MULTIPLE 7, 8"/>
    <property type="match status" value="1"/>
</dbReference>
<proteinExistence type="predicted"/>
<name>A0AAV2PWL3_MEGNR</name>
<dbReference type="SMART" id="SM00181">
    <property type="entry name" value="EGF"/>
    <property type="match status" value="6"/>
</dbReference>
<dbReference type="SUPFAM" id="SSF82895">
    <property type="entry name" value="TSP-1 type 1 repeat"/>
    <property type="match status" value="2"/>
</dbReference>
<evidence type="ECO:0000313" key="8">
    <source>
        <dbReference type="Proteomes" id="UP001497623"/>
    </source>
</evidence>
<dbReference type="SMART" id="SM00282">
    <property type="entry name" value="LamG"/>
    <property type="match status" value="1"/>
</dbReference>
<dbReference type="SMART" id="SM00210">
    <property type="entry name" value="TSPN"/>
    <property type="match status" value="1"/>
</dbReference>
<feature type="disulfide bond" evidence="4">
    <location>
        <begin position="592"/>
        <end position="602"/>
    </location>
</feature>
<dbReference type="Pfam" id="PF25024">
    <property type="entry name" value="EGF_TEN"/>
    <property type="match status" value="1"/>
</dbReference>
<keyword evidence="4" id="KW-0245">EGF-like domain</keyword>
<dbReference type="Pfam" id="PF00090">
    <property type="entry name" value="TSP_1"/>
    <property type="match status" value="2"/>
</dbReference>
<comment type="caution">
    <text evidence="7">The sequence shown here is derived from an EMBL/GenBank/DDBJ whole genome shotgun (WGS) entry which is preliminary data.</text>
</comment>
<dbReference type="PROSITE" id="PS50092">
    <property type="entry name" value="TSP1"/>
    <property type="match status" value="2"/>
</dbReference>
<feature type="domain" description="EGF-like" evidence="6">
    <location>
        <begin position="714"/>
        <end position="746"/>
    </location>
</feature>
<dbReference type="SMART" id="SM00209">
    <property type="entry name" value="TSP1"/>
    <property type="match status" value="2"/>
</dbReference>
<dbReference type="GO" id="GO:0009952">
    <property type="term" value="P:anterior/posterior pattern specification"/>
    <property type="evidence" value="ECO:0007669"/>
    <property type="project" value="TreeGrafter"/>
</dbReference>
<dbReference type="EMBL" id="CAXKWB010001455">
    <property type="protein sequence ID" value="CAL4064386.1"/>
    <property type="molecule type" value="Genomic_DNA"/>
</dbReference>
<keyword evidence="8" id="KW-1185">Reference proteome</keyword>
<feature type="domain" description="EGF-like" evidence="6">
    <location>
        <begin position="588"/>
        <end position="617"/>
    </location>
</feature>
<comment type="caution">
    <text evidence="4">Lacks conserved residue(s) required for the propagation of feature annotation.</text>
</comment>
<dbReference type="GO" id="GO:0070697">
    <property type="term" value="F:activin receptor binding"/>
    <property type="evidence" value="ECO:0007669"/>
    <property type="project" value="TreeGrafter"/>
</dbReference>
<dbReference type="GO" id="GO:0005576">
    <property type="term" value="C:extracellular region"/>
    <property type="evidence" value="ECO:0007669"/>
    <property type="project" value="TreeGrafter"/>
</dbReference>
<evidence type="ECO:0000256" key="5">
    <source>
        <dbReference type="SAM" id="MobiDB-lite"/>
    </source>
</evidence>
<evidence type="ECO:0000256" key="3">
    <source>
        <dbReference type="ARBA" id="ARBA00023157"/>
    </source>
</evidence>
<dbReference type="SUPFAM" id="SSF49899">
    <property type="entry name" value="Concanavalin A-like lectins/glucanases"/>
    <property type="match status" value="1"/>
</dbReference>
<evidence type="ECO:0000259" key="6">
    <source>
        <dbReference type="PROSITE" id="PS50026"/>
    </source>
</evidence>
<feature type="non-terminal residue" evidence="7">
    <location>
        <position position="1"/>
    </location>
</feature>
<keyword evidence="1" id="KW-0732">Signal</keyword>
<evidence type="ECO:0000256" key="2">
    <source>
        <dbReference type="ARBA" id="ARBA00022737"/>
    </source>
</evidence>
<dbReference type="GO" id="GO:0009986">
    <property type="term" value="C:cell surface"/>
    <property type="evidence" value="ECO:0007669"/>
    <property type="project" value="TreeGrafter"/>
</dbReference>
<feature type="region of interest" description="Disordered" evidence="5">
    <location>
        <begin position="435"/>
        <end position="469"/>
    </location>
</feature>
<keyword evidence="3 4" id="KW-1015">Disulfide bond</keyword>
<dbReference type="Pfam" id="PF02210">
    <property type="entry name" value="Laminin_G_2"/>
    <property type="match status" value="1"/>
</dbReference>
<gene>
    <name evidence="7" type="ORF">MNOR_LOCUS4035</name>
</gene>
<feature type="disulfide bond" evidence="4">
    <location>
        <begin position="750"/>
        <end position="760"/>
    </location>
</feature>
<dbReference type="AlphaFoldDB" id="A0AAV2PWL3"/>
<dbReference type="Gene3D" id="2.20.100.10">
    <property type="entry name" value="Thrombospondin type-1 (TSP1) repeat"/>
    <property type="match status" value="2"/>
</dbReference>
<feature type="domain" description="EGF-like" evidence="6">
    <location>
        <begin position="653"/>
        <end position="684"/>
    </location>
</feature>
<dbReference type="InterPro" id="IPR013320">
    <property type="entry name" value="ConA-like_dom_sf"/>
</dbReference>
<evidence type="ECO:0000256" key="1">
    <source>
        <dbReference type="ARBA" id="ARBA00022729"/>
    </source>
</evidence>
<dbReference type="InterPro" id="IPR050969">
    <property type="entry name" value="Dev_Signal_Modulators"/>
</dbReference>
<dbReference type="PROSITE" id="PS00022">
    <property type="entry name" value="EGF_1"/>
    <property type="match status" value="3"/>
</dbReference>
<feature type="disulfide bond" evidence="4">
    <location>
        <begin position="674"/>
        <end position="683"/>
    </location>
</feature>
<organism evidence="7 8">
    <name type="scientific">Meganyctiphanes norvegica</name>
    <name type="common">Northern krill</name>
    <name type="synonym">Thysanopoda norvegica</name>
    <dbReference type="NCBI Taxonomy" id="48144"/>
    <lineage>
        <taxon>Eukaryota</taxon>
        <taxon>Metazoa</taxon>
        <taxon>Ecdysozoa</taxon>
        <taxon>Arthropoda</taxon>
        <taxon>Crustacea</taxon>
        <taxon>Multicrustacea</taxon>
        <taxon>Malacostraca</taxon>
        <taxon>Eumalacostraca</taxon>
        <taxon>Eucarida</taxon>
        <taxon>Euphausiacea</taxon>
        <taxon>Euphausiidae</taxon>
        <taxon>Meganyctiphanes</taxon>
    </lineage>
</organism>
<accession>A0AAV2PWL3</accession>
<dbReference type="GO" id="GO:0007507">
    <property type="term" value="P:heart development"/>
    <property type="evidence" value="ECO:0007669"/>
    <property type="project" value="TreeGrafter"/>
</dbReference>
<dbReference type="PROSITE" id="PS50026">
    <property type="entry name" value="EGF_3"/>
    <property type="match status" value="5"/>
</dbReference>
<dbReference type="CDD" id="cd00110">
    <property type="entry name" value="LamG"/>
    <property type="match status" value="1"/>
</dbReference>
<dbReference type="FunFam" id="2.10.25.10:FF:000020">
    <property type="entry name" value="Latent-transforming growth factor beta-binding protein 1"/>
    <property type="match status" value="1"/>
</dbReference>
<feature type="disulfide bond" evidence="4">
    <location>
        <begin position="642"/>
        <end position="651"/>
    </location>
</feature>
<reference evidence="7 8" key="1">
    <citation type="submission" date="2024-05" db="EMBL/GenBank/DDBJ databases">
        <authorList>
            <person name="Wallberg A."/>
        </authorList>
    </citation>
    <scope>NUCLEOTIDE SEQUENCE [LARGE SCALE GENOMIC DNA]</scope>
</reference>
<dbReference type="Proteomes" id="UP001497623">
    <property type="component" value="Unassembled WGS sequence"/>
</dbReference>
<feature type="disulfide bond" evidence="4">
    <location>
        <begin position="736"/>
        <end position="745"/>
    </location>
</feature>
<protein>
    <recommendedName>
        <fullName evidence="6">EGF-like domain-containing protein</fullName>
    </recommendedName>
</protein>
<dbReference type="GO" id="GO:0038100">
    <property type="term" value="F:nodal binding"/>
    <property type="evidence" value="ECO:0007669"/>
    <property type="project" value="TreeGrafter"/>
</dbReference>
<feature type="compositionally biased region" description="Low complexity" evidence="5">
    <location>
        <begin position="437"/>
        <end position="450"/>
    </location>
</feature>
<feature type="compositionally biased region" description="Basic and acidic residues" evidence="5">
    <location>
        <begin position="273"/>
        <end position="282"/>
    </location>
</feature>
<feature type="disulfide bond" evidence="4">
    <location>
        <begin position="656"/>
        <end position="666"/>
    </location>
</feature>
<feature type="disulfide bond" evidence="4">
    <location>
        <begin position="718"/>
        <end position="728"/>
    </location>
</feature>
<dbReference type="InterPro" id="IPR048287">
    <property type="entry name" value="TSPN-like_N"/>
</dbReference>
<feature type="domain" description="EGF-like" evidence="6">
    <location>
        <begin position="747"/>
        <end position="778"/>
    </location>
</feature>
<dbReference type="GO" id="GO:0038092">
    <property type="term" value="P:nodal signaling pathway"/>
    <property type="evidence" value="ECO:0007669"/>
    <property type="project" value="TreeGrafter"/>
</dbReference>
<dbReference type="PROSITE" id="PS01186">
    <property type="entry name" value="EGF_2"/>
    <property type="match status" value="2"/>
</dbReference>
<evidence type="ECO:0000313" key="7">
    <source>
        <dbReference type="EMBL" id="CAL4064386.1"/>
    </source>
</evidence>
<dbReference type="InterPro" id="IPR000742">
    <property type="entry name" value="EGF"/>
</dbReference>
<feature type="disulfide bond" evidence="4">
    <location>
        <begin position="768"/>
        <end position="777"/>
    </location>
</feature>
<evidence type="ECO:0000256" key="4">
    <source>
        <dbReference type="PROSITE-ProRule" id="PRU00076"/>
    </source>
</evidence>
<dbReference type="GO" id="GO:0007368">
    <property type="term" value="P:determination of left/right symmetry"/>
    <property type="evidence" value="ECO:0007669"/>
    <property type="project" value="TreeGrafter"/>
</dbReference>
<keyword evidence="2" id="KW-0677">Repeat</keyword>
<dbReference type="InterPro" id="IPR000884">
    <property type="entry name" value="TSP1_rpt"/>
</dbReference>
<feature type="domain" description="EGF-like" evidence="6">
    <location>
        <begin position="620"/>
        <end position="652"/>
    </location>
</feature>
<dbReference type="Gene3D" id="2.60.120.200">
    <property type="match status" value="1"/>
</dbReference>
<feature type="disulfide bond" evidence="4">
    <location>
        <begin position="624"/>
        <end position="634"/>
    </location>
</feature>
<feature type="non-terminal residue" evidence="7">
    <location>
        <position position="779"/>
    </location>
</feature>
<dbReference type="Gene3D" id="2.10.25.10">
    <property type="entry name" value="Laminin"/>
    <property type="match status" value="3"/>
</dbReference>
<sequence length="779" mass="86596">GWESWSEWSGCSATCGGGHQHRGRYCLRPQPCQGYNTERRRCNLFPCSGSQDLLQLEDERYRPFKFGWRKPPGSRVGSWRAVKNKPFLLHVNDLYPKGLPKDFSMIITVRPNVDNHGLLFLLHRAHAGDVYLGLGLGNALEVIHTQPGNHDGDLLPVTVSPINVNLTDGRWHHIALGISSDSTVQVYVDCRWVSRQMLSRKPFHVPNDTLLYIGGMPGRSYEGEMSQFTISRHSDAAMGQCQAEPIPLIDHTMQFQGRPLSELYDGSNEDDNKESNEIKRDYDDDYDYNEYNNYNSVIDPNVIYDNAYDLDWVDPDDGSDSDKEKREDTSWFTVITEPPKVPRPPTAYAQVWDDEDMAEEFETEGSGASQLDSSSNYAMGWTTWSGCSVSCGRGMRVRSYQCLPGPDQRTCLLANLERHETKPCVIKRCGVPMMSNISTTTTPRPSSSISKPRRPSLTTPSSKVDENNKMTSRFGKNISTTSAPLILSHNRTITPANSNMSIDMYISPPEVPVLDDDKQYTNLNQTQFVFYPFDKNDRRRVNDVLPSSIADPSGRSWNYKWEYRHHYNHQYPHSGNNRYQVYYNSKNSMTSCTGLCLNEGTCEMNGICQCSSGWDGQRCEVPVCGQGCTNGGACVQPGVCSCPQGYSGPYCQHAVCNPPCSNGGSCVLPGLCLCPPGFLPPTCSPICQRMCLHGGTCIGDRCLCPKGYHGGNCQNPVCDPPCQSGGRCAAPGVCSCRQGYNGRLCQHPVCRPGCHNGGTCYAPYKCSCTQGTYGSYCQN</sequence>
<feature type="region of interest" description="Disordered" evidence="5">
    <location>
        <begin position="261"/>
        <end position="285"/>
    </location>
</feature>
<dbReference type="PANTHER" id="PTHR14949:SF56">
    <property type="entry name" value="EGF-LIKE-DOMAIN, MULTIPLE 7"/>
    <property type="match status" value="1"/>
</dbReference>